<dbReference type="AlphaFoldDB" id="Q5C6X4"/>
<evidence type="ECO:0000313" key="1">
    <source>
        <dbReference type="EMBL" id="AAX24600.2"/>
    </source>
</evidence>
<protein>
    <submittedName>
        <fullName evidence="1">SJCHGC03695 protein</fullName>
    </submittedName>
</protein>
<name>Q5C6X4_SCHJA</name>
<dbReference type="EMBL" id="AY808711">
    <property type="protein sequence ID" value="AAX24600.2"/>
    <property type="molecule type" value="mRNA"/>
</dbReference>
<reference evidence="1" key="1">
    <citation type="journal article" date="2006" name="PLoS Pathog.">
        <title>New perspectives on host-parasite interplay by comparative transcriptomic and proteomic analyses of Schistosoma japonicum.</title>
        <authorList>
            <person name="Liu F."/>
            <person name="Lu J."/>
            <person name="Hu W."/>
            <person name="Wang S.Y."/>
            <person name="Cui S.J."/>
            <person name="Chi M."/>
            <person name="Yan Q."/>
            <person name="Wang X.R."/>
            <person name="Song H.D."/>
            <person name="Xu X.N."/>
            <person name="Wang J.J."/>
            <person name="Zhang X.L."/>
            <person name="Zhang X."/>
            <person name="Wang Z.Q."/>
            <person name="Xue C.L."/>
            <person name="Brindley P.J."/>
            <person name="McManus D.P."/>
            <person name="Yang P.Y."/>
            <person name="Feng Z."/>
            <person name="Chen Z."/>
            <person name="Han Z.G."/>
        </authorList>
    </citation>
    <scope>NUCLEOTIDE SEQUENCE</scope>
</reference>
<feature type="non-terminal residue" evidence="1">
    <location>
        <position position="159"/>
    </location>
</feature>
<sequence length="159" mass="17034">VIPSSLTALFEYQPCLIKSTILMQSCAVCKSPIMNSDPDVCCCLRDCSSASDSAYCLYTVSFISKVIREQLLRLVGRSPLCTEKSIIFSLSGACGVERPRVGGRLRGGRGEGREAGARSAVWSRGREGPLLRLAPDSRPLPVSGSATANGADWPLSHWA</sequence>
<proteinExistence type="evidence at transcript level"/>
<accession>Q5C6X4</accession>
<feature type="non-terminal residue" evidence="1">
    <location>
        <position position="1"/>
    </location>
</feature>
<organism evidence="1">
    <name type="scientific">Schistosoma japonicum</name>
    <name type="common">Blood fluke</name>
    <dbReference type="NCBI Taxonomy" id="6182"/>
    <lineage>
        <taxon>Eukaryota</taxon>
        <taxon>Metazoa</taxon>
        <taxon>Spiralia</taxon>
        <taxon>Lophotrochozoa</taxon>
        <taxon>Platyhelminthes</taxon>
        <taxon>Trematoda</taxon>
        <taxon>Digenea</taxon>
        <taxon>Strigeidida</taxon>
        <taxon>Schistosomatoidea</taxon>
        <taxon>Schistosomatidae</taxon>
        <taxon>Schistosoma</taxon>
    </lineage>
</organism>